<dbReference type="InterPro" id="IPR011990">
    <property type="entry name" value="TPR-like_helical_dom_sf"/>
</dbReference>
<keyword evidence="3" id="KW-1185">Reference proteome</keyword>
<dbReference type="PROSITE" id="PS50943">
    <property type="entry name" value="HTH_CROC1"/>
    <property type="match status" value="1"/>
</dbReference>
<evidence type="ECO:0000313" key="3">
    <source>
        <dbReference type="Proteomes" id="UP000245423"/>
    </source>
</evidence>
<dbReference type="Gene3D" id="1.25.40.10">
    <property type="entry name" value="Tetratricopeptide repeat domain"/>
    <property type="match status" value="1"/>
</dbReference>
<sequence length="245" mass="28680">MDDLRILKPGQRLKEIRDRLGLTQGDLSGKYMSKNYISMFENGKRPISIINATYLADILNAKAKEKGIILNINSSYFIKNEKDIARELCIDGFNRITNKNGIDKYEKYWELYKIIHLSREYGLPDLLAKSLKLKGKLLYRERLYSCAITHFSKSLLHYFREEDISGINNCYKAMGKTYFMDKNYEMAITYYNLASLYGEEDNMLYYKALSYYKLGNYEITKSIIDKIVFKDGRVLELENSISNII</sequence>
<dbReference type="EMBL" id="LT669839">
    <property type="protein sequence ID" value="SHD77649.1"/>
    <property type="molecule type" value="Genomic_DNA"/>
</dbReference>
<dbReference type="RefSeq" id="WP_005588840.1">
    <property type="nucleotide sequence ID" value="NZ_LT669839.1"/>
</dbReference>
<evidence type="ECO:0000313" key="2">
    <source>
        <dbReference type="EMBL" id="SHD77649.1"/>
    </source>
</evidence>
<dbReference type="CDD" id="cd00093">
    <property type="entry name" value="HTH_XRE"/>
    <property type="match status" value="1"/>
</dbReference>
<proteinExistence type="predicted"/>
<accession>M1ZIZ0</accession>
<dbReference type="SUPFAM" id="SSF48452">
    <property type="entry name" value="TPR-like"/>
    <property type="match status" value="1"/>
</dbReference>
<dbReference type="GO" id="GO:0003677">
    <property type="term" value="F:DNA binding"/>
    <property type="evidence" value="ECO:0007669"/>
    <property type="project" value="InterPro"/>
</dbReference>
<dbReference type="InterPro" id="IPR010982">
    <property type="entry name" value="Lambda_DNA-bd_dom_sf"/>
</dbReference>
<evidence type="ECO:0000259" key="1">
    <source>
        <dbReference type="PROSITE" id="PS50943"/>
    </source>
</evidence>
<dbReference type="SUPFAM" id="SSF47413">
    <property type="entry name" value="lambda repressor-like DNA-binding domains"/>
    <property type="match status" value="1"/>
</dbReference>
<dbReference type="HOGENOM" id="CLU_1132084_0_0_9"/>
<dbReference type="Proteomes" id="UP000245423">
    <property type="component" value="Chromosome 1"/>
</dbReference>
<dbReference type="SMART" id="SM00530">
    <property type="entry name" value="HTH_XRE"/>
    <property type="match status" value="1"/>
</dbReference>
<reference evidence="2 3" key="1">
    <citation type="submission" date="2016-11" db="EMBL/GenBank/DDBJ databases">
        <authorList>
            <person name="Manzoor S."/>
        </authorList>
    </citation>
    <scope>NUCLEOTIDE SEQUENCE [LARGE SCALE GENOMIC DNA]</scope>
    <source>
        <strain evidence="2">Clostridium ultunense strain Esp</strain>
    </source>
</reference>
<gene>
    <name evidence="2" type="ORF">CUESP1_2295</name>
</gene>
<feature type="domain" description="HTH cro/C1-type" evidence="1">
    <location>
        <begin position="13"/>
        <end position="66"/>
    </location>
</feature>
<dbReference type="InterPro" id="IPR001387">
    <property type="entry name" value="Cro/C1-type_HTH"/>
</dbReference>
<protein>
    <recommendedName>
        <fullName evidence="1">HTH cro/C1-type domain-containing protein</fullName>
    </recommendedName>
</protein>
<name>M1ZIZ0_9FIRM</name>
<dbReference type="Pfam" id="PF01381">
    <property type="entry name" value="HTH_3"/>
    <property type="match status" value="1"/>
</dbReference>
<dbReference type="OrthoDB" id="5516148at2"/>
<dbReference type="AlphaFoldDB" id="M1ZIZ0"/>
<organism evidence="2 3">
    <name type="scientific">[Clostridium] ultunense Esp</name>
    <dbReference type="NCBI Taxonomy" id="1288971"/>
    <lineage>
        <taxon>Bacteria</taxon>
        <taxon>Bacillati</taxon>
        <taxon>Bacillota</taxon>
        <taxon>Tissierellia</taxon>
        <taxon>Tissierellales</taxon>
        <taxon>Tepidimicrobiaceae</taxon>
        <taxon>Schnuerera</taxon>
    </lineage>
</organism>
<dbReference type="Gene3D" id="1.10.260.40">
    <property type="entry name" value="lambda repressor-like DNA-binding domains"/>
    <property type="match status" value="1"/>
</dbReference>